<dbReference type="Gene3D" id="3.30.1150.10">
    <property type="match status" value="1"/>
</dbReference>
<protein>
    <recommendedName>
        <fullName evidence="4">TonB protein C-terminal</fullName>
    </recommendedName>
</protein>
<dbReference type="Proteomes" id="UP000199642">
    <property type="component" value="Unassembled WGS sequence"/>
</dbReference>
<keyword evidence="1" id="KW-0732">Signal</keyword>
<organism evidence="2 3">
    <name type="scientific">Algoriphagus hitonicola</name>
    <dbReference type="NCBI Taxonomy" id="435880"/>
    <lineage>
        <taxon>Bacteria</taxon>
        <taxon>Pseudomonadati</taxon>
        <taxon>Bacteroidota</taxon>
        <taxon>Cytophagia</taxon>
        <taxon>Cytophagales</taxon>
        <taxon>Cyclobacteriaceae</taxon>
        <taxon>Algoriphagus</taxon>
    </lineage>
</organism>
<evidence type="ECO:0000256" key="1">
    <source>
        <dbReference type="SAM" id="SignalP"/>
    </source>
</evidence>
<proteinExistence type="predicted"/>
<dbReference type="EMBL" id="FOPC01000002">
    <property type="protein sequence ID" value="SFG27023.1"/>
    <property type="molecule type" value="Genomic_DNA"/>
</dbReference>
<sequence>MKNLLLSLLSFFIVVSASSAQGVKANENLNEDLRKNLKYPDELRSNEIQGPVSLLIGFDQEGKINSAPEVLAGNENLAEEVIRVLHLVQSGKSTDLVAEDYYGQDLILNVNFRITSGNSQQINLPITEQKILKDLNEKIAQNPYFPSYYLERAKLYEEMEKTTLAELDRAFYHELKEKELTNVVVVGYQTSDKKLSFSME</sequence>
<dbReference type="OrthoDB" id="823632at2"/>
<feature type="chain" id="PRO_5011515373" description="TonB protein C-terminal" evidence="1">
    <location>
        <begin position="20"/>
        <end position="200"/>
    </location>
</feature>
<evidence type="ECO:0000313" key="3">
    <source>
        <dbReference type="Proteomes" id="UP000199642"/>
    </source>
</evidence>
<feature type="signal peptide" evidence="1">
    <location>
        <begin position="1"/>
        <end position="19"/>
    </location>
</feature>
<gene>
    <name evidence="2" type="ORF">SAMN04487988_102255</name>
</gene>
<dbReference type="AlphaFoldDB" id="A0A1I2QH97"/>
<keyword evidence="3" id="KW-1185">Reference proteome</keyword>
<reference evidence="3" key="1">
    <citation type="submission" date="2016-10" db="EMBL/GenBank/DDBJ databases">
        <authorList>
            <person name="Varghese N."/>
            <person name="Submissions S."/>
        </authorList>
    </citation>
    <scope>NUCLEOTIDE SEQUENCE [LARGE SCALE GENOMIC DNA]</scope>
    <source>
        <strain evidence="3">DSM 19315</strain>
    </source>
</reference>
<name>A0A1I2QH97_9BACT</name>
<evidence type="ECO:0008006" key="4">
    <source>
        <dbReference type="Google" id="ProtNLM"/>
    </source>
</evidence>
<dbReference type="RefSeq" id="WP_092789078.1">
    <property type="nucleotide sequence ID" value="NZ_FOPC01000002.1"/>
</dbReference>
<evidence type="ECO:0000313" key="2">
    <source>
        <dbReference type="EMBL" id="SFG27023.1"/>
    </source>
</evidence>
<accession>A0A1I2QH97</accession>
<dbReference type="STRING" id="435880.SAMN04487988_102255"/>